<evidence type="ECO:0000256" key="5">
    <source>
        <dbReference type="SAM" id="MobiDB-lite"/>
    </source>
</evidence>
<dbReference type="PANTHER" id="PTHR23043">
    <property type="entry name" value="HYPOXIA-INDUCIBLE FACTOR 1 ALPHA"/>
    <property type="match status" value="1"/>
</dbReference>
<comment type="subcellular location">
    <subcellularLocation>
        <location evidence="1">Nucleus</location>
    </subcellularLocation>
</comment>
<evidence type="ECO:0000256" key="1">
    <source>
        <dbReference type="ARBA" id="ARBA00004123"/>
    </source>
</evidence>
<evidence type="ECO:0000313" key="7">
    <source>
        <dbReference type="EMBL" id="CRK97277.1"/>
    </source>
</evidence>
<proteinExistence type="predicted"/>
<dbReference type="SMART" id="SM00091">
    <property type="entry name" value="PAS"/>
    <property type="match status" value="2"/>
</dbReference>
<dbReference type="AlphaFoldDB" id="A0A1J1IAG7"/>
<dbReference type="Pfam" id="PF13426">
    <property type="entry name" value="PAS_9"/>
    <property type="match status" value="1"/>
</dbReference>
<keyword evidence="8" id="KW-1185">Reference proteome</keyword>
<evidence type="ECO:0000313" key="8">
    <source>
        <dbReference type="Proteomes" id="UP000183832"/>
    </source>
</evidence>
<evidence type="ECO:0000256" key="2">
    <source>
        <dbReference type="ARBA" id="ARBA00023015"/>
    </source>
</evidence>
<dbReference type="SUPFAM" id="SSF55785">
    <property type="entry name" value="PYP-like sensor domain (PAS domain)"/>
    <property type="match status" value="2"/>
</dbReference>
<dbReference type="InterPro" id="IPR000014">
    <property type="entry name" value="PAS"/>
</dbReference>
<accession>A0A1J1IAG7</accession>
<protein>
    <submittedName>
        <fullName evidence="7">CLUMA_CG010672, isoform A</fullName>
    </submittedName>
</protein>
<keyword evidence="3" id="KW-0804">Transcription</keyword>
<dbReference type="GO" id="GO:0010557">
    <property type="term" value="P:positive regulation of macromolecule biosynthetic process"/>
    <property type="evidence" value="ECO:0007669"/>
    <property type="project" value="UniProtKB-ARBA"/>
</dbReference>
<dbReference type="FunFam" id="3.30.450.20:FF:000081">
    <property type="entry name" value="Dysfusion, isoform B"/>
    <property type="match status" value="1"/>
</dbReference>
<dbReference type="Pfam" id="PF14598">
    <property type="entry name" value="PAS_11"/>
    <property type="match status" value="1"/>
</dbReference>
<reference evidence="7 8" key="1">
    <citation type="submission" date="2015-04" db="EMBL/GenBank/DDBJ databases">
        <authorList>
            <person name="Syromyatnikov M.Y."/>
            <person name="Popov V.N."/>
        </authorList>
    </citation>
    <scope>NUCLEOTIDE SEQUENCE [LARGE SCALE GENOMIC DNA]</scope>
</reference>
<dbReference type="PANTHER" id="PTHR23043:SF39">
    <property type="entry name" value="DYSFUSION, ISOFORM D"/>
    <property type="match status" value="1"/>
</dbReference>
<organism evidence="7 8">
    <name type="scientific">Clunio marinus</name>
    <dbReference type="NCBI Taxonomy" id="568069"/>
    <lineage>
        <taxon>Eukaryota</taxon>
        <taxon>Metazoa</taxon>
        <taxon>Ecdysozoa</taxon>
        <taxon>Arthropoda</taxon>
        <taxon>Hexapoda</taxon>
        <taxon>Insecta</taxon>
        <taxon>Pterygota</taxon>
        <taxon>Neoptera</taxon>
        <taxon>Endopterygota</taxon>
        <taxon>Diptera</taxon>
        <taxon>Nematocera</taxon>
        <taxon>Chironomoidea</taxon>
        <taxon>Chironomidae</taxon>
        <taxon>Clunio</taxon>
    </lineage>
</organism>
<sequence>MRELITDIFELELLALSGFLMMLTQNGKLLYISDNAAEYLGHSMEDLLIHGDSVYDIIDKQDYNSIQTELNRTGSHIHQTSSLHSLHHNNVNMDGEKRMFLCRMNVSRNARRQMRFGDQKVVLIQGHYLSFLPLCSRNEPVFLATCTPIAMPETRECVVQGATNVFTTIHSMDMKFVHIDKNGEFHLGYMKDELSGSSWYQLVHWENIKEAQMKHKLITQSEQDRSCIVLTRLQKKTGDFIWIHLVLQVRDSQDSNQHSVIVCTNQVLSDKEATVMLSNSWLYHYYSVQSKIQMGLTYEGSRLPQITNNYYPYQPINSQHYTMHQIHHQPYDLQGHSIHGHHYDYSPPVSNLNLHNDINHNSPTMKETTVLAPVDYSQQHVTMDKVSSGHHENGNGNRDKVDDYNEPIRKKPADDKSNKLGNHDKKLSKVDFKSVRISNKKYTFKRIESLHISDSNPEMEDVPPPRAIAYDNHSEHILMESEHRDGQMLYLNSAVHSSRSRISKNFSSSLPALPHNVEPSNEIDQWNPSPTWSENNIQKVPDIMHQQLSPYLITTPPTPMSASYIPHGSTFTFDWAPEHYVPTVTAMHDERNIMELAPATRCYYNRPMTMMSIDDSNSHKDETTIRNS</sequence>
<dbReference type="InterPro" id="IPR035965">
    <property type="entry name" value="PAS-like_dom_sf"/>
</dbReference>
<dbReference type="OrthoDB" id="9978016at2759"/>
<keyword evidence="2" id="KW-0805">Transcription regulation</keyword>
<dbReference type="GO" id="GO:0005634">
    <property type="term" value="C:nucleus"/>
    <property type="evidence" value="ECO:0007669"/>
    <property type="project" value="UniProtKB-SubCell"/>
</dbReference>
<dbReference type="NCBIfam" id="TIGR00229">
    <property type="entry name" value="sensory_box"/>
    <property type="match status" value="1"/>
</dbReference>
<evidence type="ECO:0000256" key="4">
    <source>
        <dbReference type="ARBA" id="ARBA00023242"/>
    </source>
</evidence>
<name>A0A1J1IAG7_9DIPT</name>
<gene>
    <name evidence="7" type="ORF">CLUMA_CG010672</name>
</gene>
<evidence type="ECO:0000259" key="6">
    <source>
        <dbReference type="PROSITE" id="PS50112"/>
    </source>
</evidence>
<feature type="domain" description="PAS" evidence="6">
    <location>
        <begin position="1"/>
        <end position="73"/>
    </location>
</feature>
<dbReference type="STRING" id="568069.A0A1J1IAG7"/>
<dbReference type="GO" id="GO:0000977">
    <property type="term" value="F:RNA polymerase II transcription regulatory region sequence-specific DNA binding"/>
    <property type="evidence" value="ECO:0007669"/>
    <property type="project" value="TreeGrafter"/>
</dbReference>
<dbReference type="CDD" id="cd00130">
    <property type="entry name" value="PAS"/>
    <property type="match status" value="2"/>
</dbReference>
<evidence type="ECO:0000256" key="3">
    <source>
        <dbReference type="ARBA" id="ARBA00023163"/>
    </source>
</evidence>
<dbReference type="GO" id="GO:0000981">
    <property type="term" value="F:DNA-binding transcription factor activity, RNA polymerase II-specific"/>
    <property type="evidence" value="ECO:0007669"/>
    <property type="project" value="TreeGrafter"/>
</dbReference>
<dbReference type="Proteomes" id="UP000183832">
    <property type="component" value="Unassembled WGS sequence"/>
</dbReference>
<keyword evidence="4" id="KW-0539">Nucleus</keyword>
<feature type="region of interest" description="Disordered" evidence="5">
    <location>
        <begin position="384"/>
        <end position="425"/>
    </location>
</feature>
<dbReference type="PROSITE" id="PS50112">
    <property type="entry name" value="PAS"/>
    <property type="match status" value="1"/>
</dbReference>
<dbReference type="EMBL" id="CVRI01000047">
    <property type="protein sequence ID" value="CRK97277.1"/>
    <property type="molecule type" value="Genomic_DNA"/>
</dbReference>
<dbReference type="Gene3D" id="3.30.450.20">
    <property type="entry name" value="PAS domain"/>
    <property type="match status" value="2"/>
</dbReference>
<feature type="compositionally biased region" description="Basic and acidic residues" evidence="5">
    <location>
        <begin position="387"/>
        <end position="425"/>
    </location>
</feature>